<accession>D8TQW0</accession>
<organism evidence="3">
    <name type="scientific">Volvox carteri f. nagariensis</name>
    <dbReference type="NCBI Taxonomy" id="3068"/>
    <lineage>
        <taxon>Eukaryota</taxon>
        <taxon>Viridiplantae</taxon>
        <taxon>Chlorophyta</taxon>
        <taxon>core chlorophytes</taxon>
        <taxon>Chlorophyceae</taxon>
        <taxon>CS clade</taxon>
        <taxon>Chlamydomonadales</taxon>
        <taxon>Volvocaceae</taxon>
        <taxon>Volvox</taxon>
    </lineage>
</organism>
<sequence>MVLLGLDDKKFLDSELDNLAKEGYLDRDDFASASSEGLQKAGLRSARVDQILKAQGAAGHGGGAAGSTGQGGRRCAAEGTIATFWATLPHAAVRGEPGREVLTLAGGARFPWPRWAHVDRLLRRSCYEVAYNEMMALQEGPPDSALRRFLILGTPGIGKSAFLLDMLYRLACLGRTVVFVHGATSKQALLFTPNGVFTADDATVFHAELSDPNTWFLCDAFGYKSVVGAVTVLVSSPRIDAYKHAPLVIQKQARRQQTQRVPKGQSDGSWRENEGVRRFQAHWTALFEWAECVAPDMEAGEVHDRVRHDQPPVGAAQEFAKTPHAELWMGPWSLDELEAARPPSLDAVEMKEAYTNWGGIPRYVLENAKRCGAARLLSAAGAVALHGSVVLTTCMALRRCTARSSFAVLCDSMAMCGTAALHGCTVPHGSAPVKSVQRRLKDTVSSCNPEEVLRWAAQGMEAAPIVSHTLLHVKVDGKCQKVAVDFGSEVIAETVLKKLQAEGTEAIRKWVERAASDPSLATLRGRVFKASCHVRLSEGGTFRVRKLSGEEPTSPAESLTLPPTMRLDVRDLAAASPGSLLIQQQQNFAAIDSVLVRPAAAGGAAPQPPQVMLIQVTVASSHRININGLSTAVDQLPESVKKMTKALFFAVPPDIFASFPAQQFEGSGELPKPLLKIQQYALEVPMKGRMAVVGAGADADVAAGEEGMEQPAAPCSSKRRHGVESPAAEPEAAVGKEGSAVKGTVAEHGPSCNLRQRGRKPEVTAGKEGRKAQSVVAGRQQPAPAEHDGGCGEAAGKAKAKDKDKGRAKALRYSLVQDALDGDAIGESSGDKLAADVS</sequence>
<evidence type="ECO:0000313" key="2">
    <source>
        <dbReference type="EMBL" id="EFJ50100.1"/>
    </source>
</evidence>
<dbReference type="RefSeq" id="XP_002948720.1">
    <property type="nucleotide sequence ID" value="XM_002948674.1"/>
</dbReference>
<protein>
    <submittedName>
        <fullName evidence="2">Uncharacterized protein</fullName>
    </submittedName>
</protein>
<dbReference type="InterPro" id="IPR052980">
    <property type="entry name" value="Crinkler_effector"/>
</dbReference>
<dbReference type="PANTHER" id="PTHR33129">
    <property type="entry name" value="PROTEIN KINASE DOMAIN-CONTAINING PROTEIN-RELATED"/>
    <property type="match status" value="1"/>
</dbReference>
<evidence type="ECO:0000313" key="3">
    <source>
        <dbReference type="Proteomes" id="UP000001058"/>
    </source>
</evidence>
<name>D8TQW0_VOLCA</name>
<dbReference type="InParanoid" id="D8TQW0"/>
<reference evidence="2 3" key="1">
    <citation type="journal article" date="2010" name="Science">
        <title>Genomic analysis of organismal complexity in the multicellular green alga Volvox carteri.</title>
        <authorList>
            <person name="Prochnik S.E."/>
            <person name="Umen J."/>
            <person name="Nedelcu A.M."/>
            <person name="Hallmann A."/>
            <person name="Miller S.M."/>
            <person name="Nishii I."/>
            <person name="Ferris P."/>
            <person name="Kuo A."/>
            <person name="Mitros T."/>
            <person name="Fritz-Laylin L.K."/>
            <person name="Hellsten U."/>
            <person name="Chapman J."/>
            <person name="Simakov O."/>
            <person name="Rensing S.A."/>
            <person name="Terry A."/>
            <person name="Pangilinan J."/>
            <person name="Kapitonov V."/>
            <person name="Jurka J."/>
            <person name="Salamov A."/>
            <person name="Shapiro H."/>
            <person name="Schmutz J."/>
            <person name="Grimwood J."/>
            <person name="Lindquist E."/>
            <person name="Lucas S."/>
            <person name="Grigoriev I.V."/>
            <person name="Schmitt R."/>
            <person name="Kirk D."/>
            <person name="Rokhsar D.S."/>
        </authorList>
    </citation>
    <scope>NUCLEOTIDE SEQUENCE [LARGE SCALE GENOMIC DNA]</scope>
    <source>
        <strain evidence="3">f. Nagariensis / Eve</strain>
    </source>
</reference>
<dbReference type="KEGG" id="vcn:VOLCADRAFT_89133"/>
<dbReference type="EMBL" id="GL378332">
    <property type="protein sequence ID" value="EFJ50100.1"/>
    <property type="molecule type" value="Genomic_DNA"/>
</dbReference>
<evidence type="ECO:0000256" key="1">
    <source>
        <dbReference type="SAM" id="MobiDB-lite"/>
    </source>
</evidence>
<gene>
    <name evidence="2" type="ORF">VOLCADRAFT_89133</name>
</gene>
<keyword evidence="3" id="KW-1185">Reference proteome</keyword>
<dbReference type="Proteomes" id="UP000001058">
    <property type="component" value="Unassembled WGS sequence"/>
</dbReference>
<dbReference type="GeneID" id="9623425"/>
<feature type="compositionally biased region" description="Basic and acidic residues" evidence="1">
    <location>
        <begin position="759"/>
        <end position="771"/>
    </location>
</feature>
<proteinExistence type="predicted"/>
<dbReference type="AlphaFoldDB" id="D8TQW0"/>
<feature type="region of interest" description="Disordered" evidence="1">
    <location>
        <begin position="705"/>
        <end position="807"/>
    </location>
</feature>
<dbReference type="OrthoDB" id="544992at2759"/>
<dbReference type="PANTHER" id="PTHR33129:SF1">
    <property type="entry name" value="ATP-BINDING PROTEIN"/>
    <property type="match status" value="1"/>
</dbReference>